<name>A0A856MCP1_9CYAN</name>
<evidence type="ECO:0000313" key="2">
    <source>
        <dbReference type="Proteomes" id="UP000503129"/>
    </source>
</evidence>
<dbReference type="Proteomes" id="UP000503129">
    <property type="component" value="Chromosome"/>
</dbReference>
<gene>
    <name evidence="1" type="ORF">DP114_01760</name>
</gene>
<proteinExistence type="predicted"/>
<evidence type="ECO:0000313" key="1">
    <source>
        <dbReference type="EMBL" id="QDL06797.1"/>
    </source>
</evidence>
<sequence>MDSFINLCIVKKFQLKVDDKLELIAYIEFMQTLIVTGRAHLNLTHKLLTKTEFLHVPKNKVFRHLPVIKCPALLQRITYCARTWDLGIELSLIRTSTLLRAPDQQTGMLDSFPSRNPVTTDQPQRRDILFFGSPLKVMCQKCFKNLTGFLCQTNKLTLFQG</sequence>
<protein>
    <submittedName>
        <fullName evidence="1">Uncharacterized protein</fullName>
    </submittedName>
</protein>
<dbReference type="KEGG" id="bsen:DP114_01760"/>
<keyword evidence="2" id="KW-1185">Reference proteome</keyword>
<dbReference type="AlphaFoldDB" id="A0A856MCP1"/>
<reference evidence="1 2" key="1">
    <citation type="submission" date="2018-06" db="EMBL/GenBank/DDBJ databases">
        <title>Comparative genomics of Brasilonema spp. strains.</title>
        <authorList>
            <person name="Alvarenga D.O."/>
            <person name="Fiore M.F."/>
            <person name="Varani A.M."/>
        </authorList>
    </citation>
    <scope>NUCLEOTIDE SEQUENCE [LARGE SCALE GENOMIC DNA]</scope>
    <source>
        <strain evidence="1 2">CENA114</strain>
    </source>
</reference>
<organism evidence="1 2">
    <name type="scientific">Brasilonema sennae CENA114</name>
    <dbReference type="NCBI Taxonomy" id="415709"/>
    <lineage>
        <taxon>Bacteria</taxon>
        <taxon>Bacillati</taxon>
        <taxon>Cyanobacteriota</taxon>
        <taxon>Cyanophyceae</taxon>
        <taxon>Nostocales</taxon>
        <taxon>Scytonemataceae</taxon>
        <taxon>Brasilonema</taxon>
        <taxon>Bromeliae group (in: Brasilonema)</taxon>
    </lineage>
</organism>
<dbReference type="EMBL" id="CP030118">
    <property type="protein sequence ID" value="QDL06797.1"/>
    <property type="molecule type" value="Genomic_DNA"/>
</dbReference>
<accession>A0A856MCP1</accession>